<protein>
    <recommendedName>
        <fullName evidence="2">Dockerin domain-containing protein</fullName>
    </recommendedName>
</protein>
<evidence type="ECO:0000313" key="1">
    <source>
        <dbReference type="EMBL" id="SVC85693.1"/>
    </source>
</evidence>
<dbReference type="InterPro" id="IPR036439">
    <property type="entry name" value="Dockerin_dom_sf"/>
</dbReference>
<reference evidence="1" key="1">
    <citation type="submission" date="2018-05" db="EMBL/GenBank/DDBJ databases">
        <authorList>
            <person name="Lanie J.A."/>
            <person name="Ng W.-L."/>
            <person name="Kazmierczak K.M."/>
            <person name="Andrzejewski T.M."/>
            <person name="Davidsen T.M."/>
            <person name="Wayne K.J."/>
            <person name="Tettelin H."/>
            <person name="Glass J.I."/>
            <person name="Rusch D."/>
            <person name="Podicherti R."/>
            <person name="Tsui H.-C.T."/>
            <person name="Winkler M.E."/>
        </authorList>
    </citation>
    <scope>NUCLEOTIDE SEQUENCE</scope>
</reference>
<dbReference type="AlphaFoldDB" id="A0A382QJI7"/>
<gene>
    <name evidence="1" type="ORF">METZ01_LOCUS338547</name>
</gene>
<feature type="non-terminal residue" evidence="1">
    <location>
        <position position="1"/>
    </location>
</feature>
<dbReference type="GO" id="GO:0000272">
    <property type="term" value="P:polysaccharide catabolic process"/>
    <property type="evidence" value="ECO:0007669"/>
    <property type="project" value="InterPro"/>
</dbReference>
<dbReference type="Gene3D" id="1.10.1330.10">
    <property type="entry name" value="Dockerin domain"/>
    <property type="match status" value="1"/>
</dbReference>
<accession>A0A382QJI7</accession>
<organism evidence="1">
    <name type="scientific">marine metagenome</name>
    <dbReference type="NCBI Taxonomy" id="408172"/>
    <lineage>
        <taxon>unclassified sequences</taxon>
        <taxon>metagenomes</taxon>
        <taxon>ecological metagenomes</taxon>
    </lineage>
</organism>
<sequence>VSAADINFDSVVDIFDLLLLSDFLQNM</sequence>
<name>A0A382QJI7_9ZZZZ</name>
<dbReference type="EMBL" id="UINC01114995">
    <property type="protein sequence ID" value="SVC85693.1"/>
    <property type="molecule type" value="Genomic_DNA"/>
</dbReference>
<evidence type="ECO:0008006" key="2">
    <source>
        <dbReference type="Google" id="ProtNLM"/>
    </source>
</evidence>
<proteinExistence type="predicted"/>